<dbReference type="Proteomes" id="UP001432995">
    <property type="component" value="Unassembled WGS sequence"/>
</dbReference>
<accession>A0ABV1R7K0</accession>
<gene>
    <name evidence="2" type="ORF">ABS770_21465</name>
</gene>
<comment type="caution">
    <text evidence="2">The sequence shown here is derived from an EMBL/GenBank/DDBJ whole genome shotgun (WGS) entry which is preliminary data.</text>
</comment>
<organism evidence="2 3">
    <name type="scientific">Methylobacterium brachiatum</name>
    <dbReference type="NCBI Taxonomy" id="269660"/>
    <lineage>
        <taxon>Bacteria</taxon>
        <taxon>Pseudomonadati</taxon>
        <taxon>Pseudomonadota</taxon>
        <taxon>Alphaproteobacteria</taxon>
        <taxon>Hyphomicrobiales</taxon>
        <taxon>Methylobacteriaceae</taxon>
        <taxon>Methylobacterium</taxon>
    </lineage>
</organism>
<proteinExistence type="predicted"/>
<protein>
    <submittedName>
        <fullName evidence="2">Uncharacterized protein</fullName>
    </submittedName>
</protein>
<reference evidence="2" key="1">
    <citation type="submission" date="2024-06" db="EMBL/GenBank/DDBJ databases">
        <authorList>
            <person name="Campbell A.G."/>
        </authorList>
    </citation>
    <scope>NUCLEOTIDE SEQUENCE</scope>
    <source>
        <strain evidence="2">EM17</strain>
    </source>
</reference>
<evidence type="ECO:0000256" key="1">
    <source>
        <dbReference type="SAM" id="MobiDB-lite"/>
    </source>
</evidence>
<keyword evidence="3" id="KW-1185">Reference proteome</keyword>
<name>A0ABV1R7K0_9HYPH</name>
<dbReference type="RefSeq" id="WP_007559170.1">
    <property type="nucleotide sequence ID" value="NZ_JBELQD010000030.1"/>
</dbReference>
<evidence type="ECO:0000313" key="3">
    <source>
        <dbReference type="Proteomes" id="UP001432995"/>
    </source>
</evidence>
<dbReference type="EMBL" id="JBELQD010000030">
    <property type="protein sequence ID" value="MER2290828.1"/>
    <property type="molecule type" value="Genomic_DNA"/>
</dbReference>
<sequence length="73" mass="7474">MAFEAMHKGERRLDASAGRASVVSGTKVEVNGSVSVLLQLSGPETNVCASASGNLFKDVLPQRGRTMAPAGGT</sequence>
<feature type="compositionally biased region" description="Basic and acidic residues" evidence="1">
    <location>
        <begin position="1"/>
        <end position="14"/>
    </location>
</feature>
<evidence type="ECO:0000313" key="2">
    <source>
        <dbReference type="EMBL" id="MER2290828.1"/>
    </source>
</evidence>
<feature type="region of interest" description="Disordered" evidence="1">
    <location>
        <begin position="1"/>
        <end position="21"/>
    </location>
</feature>